<comment type="caution">
    <text evidence="1">The sequence shown here is derived from an EMBL/GenBank/DDBJ whole genome shotgun (WGS) entry which is preliminary data.</text>
</comment>
<sequence>MTDQPTIQEALVHVMMTTCVADRDMAHVELTAIRMLVDRLPVFAGFDIARLVPIAESTARTLAEENGLDVIIEMAKAALPARLYETAYALAVEVAAADVVARQEELHLLEMLRDALEVPTLAAAAIEHSARVRYRRL</sequence>
<protein>
    <recommendedName>
        <fullName evidence="3">Tellurite resistance protein TerB</fullName>
    </recommendedName>
</protein>
<reference evidence="1 2" key="1">
    <citation type="submission" date="2015-09" db="EMBL/GenBank/DDBJ databases">
        <authorList>
            <consortium name="Swine Surveillance"/>
        </authorList>
    </citation>
    <scope>NUCLEOTIDE SEQUENCE [LARGE SCALE GENOMIC DNA]</scope>
    <source>
        <strain evidence="1 2">16</strain>
    </source>
</reference>
<evidence type="ECO:0000313" key="2">
    <source>
        <dbReference type="Proteomes" id="UP000048984"/>
    </source>
</evidence>
<dbReference type="Proteomes" id="UP000048984">
    <property type="component" value="Unassembled WGS sequence"/>
</dbReference>
<dbReference type="STRING" id="665126.ABB55_09725"/>
<organism evidence="1 2">
    <name type="scientific">Prosthecodimorpha hirschii</name>
    <dbReference type="NCBI Taxonomy" id="665126"/>
    <lineage>
        <taxon>Bacteria</taxon>
        <taxon>Pseudomonadati</taxon>
        <taxon>Pseudomonadota</taxon>
        <taxon>Alphaproteobacteria</taxon>
        <taxon>Hyphomicrobiales</taxon>
        <taxon>Ancalomicrobiaceae</taxon>
        <taxon>Prosthecodimorpha</taxon>
    </lineage>
</organism>
<proteinExistence type="predicted"/>
<keyword evidence="2" id="KW-1185">Reference proteome</keyword>
<dbReference type="EMBL" id="LJYW01000001">
    <property type="protein sequence ID" value="KPL55785.1"/>
    <property type="molecule type" value="Genomic_DNA"/>
</dbReference>
<dbReference type="CDD" id="cd07176">
    <property type="entry name" value="terB"/>
    <property type="match status" value="1"/>
</dbReference>
<reference evidence="1 2" key="2">
    <citation type="submission" date="2015-10" db="EMBL/GenBank/DDBJ databases">
        <title>Draft Genome Sequence of Prosthecomicrobium hirschii ATCC 27832.</title>
        <authorList>
            <person name="Daniel J."/>
            <person name="Givan S.A."/>
            <person name="Brun Y.V."/>
            <person name="Brown P.J."/>
        </authorList>
    </citation>
    <scope>NUCLEOTIDE SEQUENCE [LARGE SCALE GENOMIC DNA]</scope>
    <source>
        <strain evidence="1 2">16</strain>
    </source>
</reference>
<dbReference type="AlphaFoldDB" id="A0A0N8GG06"/>
<gene>
    <name evidence="1" type="ORF">ABB55_09725</name>
</gene>
<accession>A0A0N8GG06</accession>
<dbReference type="InterPro" id="IPR029024">
    <property type="entry name" value="TerB-like"/>
</dbReference>
<dbReference type="Gene3D" id="1.10.3680.10">
    <property type="entry name" value="TerB-like"/>
    <property type="match status" value="1"/>
</dbReference>
<name>A0A0N8GG06_9HYPH</name>
<evidence type="ECO:0000313" key="1">
    <source>
        <dbReference type="EMBL" id="KPL55785.1"/>
    </source>
</evidence>
<dbReference type="SUPFAM" id="SSF158682">
    <property type="entry name" value="TerB-like"/>
    <property type="match status" value="1"/>
</dbReference>
<evidence type="ECO:0008006" key="3">
    <source>
        <dbReference type="Google" id="ProtNLM"/>
    </source>
</evidence>